<evidence type="ECO:0000313" key="6">
    <source>
        <dbReference type="Proteomes" id="UP001215503"/>
    </source>
</evidence>
<name>A0ABT5YNG7_9PROT</name>
<keyword evidence="4 5" id="KW-0132">Cell division</keyword>
<keyword evidence="4" id="KW-0131">Cell cycle</keyword>
<protein>
    <recommendedName>
        <fullName evidence="2 4">Cell division topological specificity factor</fullName>
    </recommendedName>
</protein>
<organism evidence="5 6">
    <name type="scientific">Aquibaculum arenosum</name>
    <dbReference type="NCBI Taxonomy" id="3032591"/>
    <lineage>
        <taxon>Bacteria</taxon>
        <taxon>Pseudomonadati</taxon>
        <taxon>Pseudomonadota</taxon>
        <taxon>Alphaproteobacteria</taxon>
        <taxon>Rhodospirillales</taxon>
        <taxon>Rhodovibrionaceae</taxon>
        <taxon>Aquibaculum</taxon>
    </lineage>
</organism>
<evidence type="ECO:0000256" key="2">
    <source>
        <dbReference type="ARBA" id="ARBA00020112"/>
    </source>
</evidence>
<sequence>MSLFGLFKRRDNAASAAKERLSFVLSHERAGRDAPDYLPRLQKDILAAISKYVPIPEDHVSVRMAQEEGSARLEVNIDLPPRPPLEGRRA</sequence>
<dbReference type="Gene3D" id="3.30.1070.10">
    <property type="entry name" value="Cell division topological specificity factor MinE"/>
    <property type="match status" value="1"/>
</dbReference>
<evidence type="ECO:0000313" key="5">
    <source>
        <dbReference type="EMBL" id="MDF2096387.1"/>
    </source>
</evidence>
<dbReference type="RefSeq" id="WP_275822739.1">
    <property type="nucleotide sequence ID" value="NZ_JARHUD010000005.1"/>
</dbReference>
<accession>A0ABT5YNG7</accession>
<evidence type="ECO:0000256" key="4">
    <source>
        <dbReference type="HAMAP-Rule" id="MF_00262"/>
    </source>
</evidence>
<dbReference type="EMBL" id="JARHUD010000005">
    <property type="protein sequence ID" value="MDF2096387.1"/>
    <property type="molecule type" value="Genomic_DNA"/>
</dbReference>
<evidence type="ECO:0000256" key="1">
    <source>
        <dbReference type="ARBA" id="ARBA00008168"/>
    </source>
</evidence>
<reference evidence="5 6" key="1">
    <citation type="submission" date="2023-03" db="EMBL/GenBank/DDBJ databases">
        <title>Fodinicurvata sp. CAU 1616 isolated from sea sendiment.</title>
        <authorList>
            <person name="Kim W."/>
        </authorList>
    </citation>
    <scope>NUCLEOTIDE SEQUENCE [LARGE SCALE GENOMIC DNA]</scope>
    <source>
        <strain evidence="5 6">CAU 1616</strain>
    </source>
</reference>
<dbReference type="NCBIfam" id="TIGR01215">
    <property type="entry name" value="minE"/>
    <property type="match status" value="1"/>
</dbReference>
<dbReference type="InterPro" id="IPR036707">
    <property type="entry name" value="MinE_sf"/>
</dbReference>
<comment type="similarity">
    <text evidence="1 4">Belongs to the MinE family.</text>
</comment>
<dbReference type="Proteomes" id="UP001215503">
    <property type="component" value="Unassembled WGS sequence"/>
</dbReference>
<gene>
    <name evidence="4 5" type="primary">minE</name>
    <name evidence="5" type="ORF">P2G67_10400</name>
</gene>
<comment type="caution">
    <text evidence="5">The sequence shown here is derived from an EMBL/GenBank/DDBJ whole genome shotgun (WGS) entry which is preliminary data.</text>
</comment>
<dbReference type="GO" id="GO:0051301">
    <property type="term" value="P:cell division"/>
    <property type="evidence" value="ECO:0007669"/>
    <property type="project" value="UniProtKB-KW"/>
</dbReference>
<dbReference type="InterPro" id="IPR005527">
    <property type="entry name" value="MinE"/>
</dbReference>
<dbReference type="NCBIfam" id="NF001422">
    <property type="entry name" value="PRK00296.1"/>
    <property type="match status" value="1"/>
</dbReference>
<dbReference type="SUPFAM" id="SSF55229">
    <property type="entry name" value="Cell division protein MinE topological specificity domain"/>
    <property type="match status" value="1"/>
</dbReference>
<proteinExistence type="inferred from homology"/>
<dbReference type="HAMAP" id="MF_00262">
    <property type="entry name" value="MinE"/>
    <property type="match status" value="1"/>
</dbReference>
<keyword evidence="6" id="KW-1185">Reference proteome</keyword>
<comment type="function">
    <text evidence="3 4">Prevents the cell division inhibition by proteins MinC and MinD at internal division sites while permitting inhibition at polar sites. This ensures cell division at the proper site by restricting the formation of a division septum at the midpoint of the long axis of the cell.</text>
</comment>
<dbReference type="Pfam" id="PF03776">
    <property type="entry name" value="MinE"/>
    <property type="match status" value="1"/>
</dbReference>
<evidence type="ECO:0000256" key="3">
    <source>
        <dbReference type="ARBA" id="ARBA00025265"/>
    </source>
</evidence>